<accession>A0ABP0EVK7</accession>
<gene>
    <name evidence="4" type="ORF">CVLEPA_LOCUS497</name>
</gene>
<dbReference type="EMBL" id="CAWYQH010000001">
    <property type="protein sequence ID" value="CAK8671435.1"/>
    <property type="molecule type" value="Genomic_DNA"/>
</dbReference>
<comment type="similarity">
    <text evidence="1">Belongs to the SDHAF4 family.</text>
</comment>
<dbReference type="Pfam" id="PF07896">
    <property type="entry name" value="DUF1674"/>
    <property type="match status" value="1"/>
</dbReference>
<evidence type="ECO:0000313" key="4">
    <source>
        <dbReference type="EMBL" id="CAK8671435.1"/>
    </source>
</evidence>
<evidence type="ECO:0000256" key="1">
    <source>
        <dbReference type="ARBA" id="ARBA00005701"/>
    </source>
</evidence>
<sequence>MATGLTRSTLGNLSEKLFKIYSTNGSKRSIFLSSRCFNDKEQTPPKKAKTPKGKLDEDGTAYKGSNVLEPFPNNINPATGERGGPRGPEPTRYGDWERKGRVTDF</sequence>
<dbReference type="PANTHER" id="PTHR28524:SF3">
    <property type="entry name" value="SUCCINATE DEHYDROGENASE ASSEMBLY FACTOR 4, MITOCHONDRIAL"/>
    <property type="match status" value="1"/>
</dbReference>
<keyword evidence="5" id="KW-1185">Reference proteome</keyword>
<protein>
    <recommendedName>
        <fullName evidence="2">Succinate dehydrogenase assembly factor 4, mitochondrial</fullName>
    </recommendedName>
</protein>
<organism evidence="4 5">
    <name type="scientific">Clavelina lepadiformis</name>
    <name type="common">Light-bulb sea squirt</name>
    <name type="synonym">Ascidia lepadiformis</name>
    <dbReference type="NCBI Taxonomy" id="159417"/>
    <lineage>
        <taxon>Eukaryota</taxon>
        <taxon>Metazoa</taxon>
        <taxon>Chordata</taxon>
        <taxon>Tunicata</taxon>
        <taxon>Ascidiacea</taxon>
        <taxon>Aplousobranchia</taxon>
        <taxon>Clavelinidae</taxon>
        <taxon>Clavelina</taxon>
    </lineage>
</organism>
<reference evidence="4 5" key="1">
    <citation type="submission" date="2024-02" db="EMBL/GenBank/DDBJ databases">
        <authorList>
            <person name="Daric V."/>
            <person name="Darras S."/>
        </authorList>
    </citation>
    <scope>NUCLEOTIDE SEQUENCE [LARGE SCALE GENOMIC DNA]</scope>
</reference>
<evidence type="ECO:0000256" key="2">
    <source>
        <dbReference type="ARBA" id="ARBA00022170"/>
    </source>
</evidence>
<comment type="caution">
    <text evidence="4">The sequence shown here is derived from an EMBL/GenBank/DDBJ whole genome shotgun (WGS) entry which is preliminary data.</text>
</comment>
<evidence type="ECO:0000313" key="5">
    <source>
        <dbReference type="Proteomes" id="UP001642483"/>
    </source>
</evidence>
<dbReference type="InterPro" id="IPR012875">
    <property type="entry name" value="SDHF4"/>
</dbReference>
<dbReference type="PANTHER" id="PTHR28524">
    <property type="entry name" value="SUCCINATE DEHYDROGENASE ASSEMBLY FACTOR 4, MITOCHONDRIAL"/>
    <property type="match status" value="1"/>
</dbReference>
<dbReference type="Proteomes" id="UP001642483">
    <property type="component" value="Unassembled WGS sequence"/>
</dbReference>
<feature type="region of interest" description="Disordered" evidence="3">
    <location>
        <begin position="36"/>
        <end position="105"/>
    </location>
</feature>
<name>A0ABP0EVK7_CLALP</name>
<proteinExistence type="inferred from homology"/>
<evidence type="ECO:0000256" key="3">
    <source>
        <dbReference type="SAM" id="MobiDB-lite"/>
    </source>
</evidence>
<feature type="compositionally biased region" description="Basic and acidic residues" evidence="3">
    <location>
        <begin position="92"/>
        <end position="105"/>
    </location>
</feature>